<evidence type="ECO:0000256" key="1">
    <source>
        <dbReference type="SAM" id="MobiDB-lite"/>
    </source>
</evidence>
<evidence type="ECO:0000313" key="3">
    <source>
        <dbReference type="Proteomes" id="UP000092600"/>
    </source>
</evidence>
<gene>
    <name evidence="2" type="ORF">ACMD2_09791</name>
</gene>
<accession>A0A199VF22</accession>
<comment type="caution">
    <text evidence="2">The sequence shown here is derived from an EMBL/GenBank/DDBJ whole genome shotgun (WGS) entry which is preliminary data.</text>
</comment>
<feature type="region of interest" description="Disordered" evidence="1">
    <location>
        <begin position="1"/>
        <end position="164"/>
    </location>
</feature>
<reference evidence="2 3" key="1">
    <citation type="journal article" date="2016" name="DNA Res.">
        <title>The draft genome of MD-2 pineapple using hybrid error correction of long reads.</title>
        <authorList>
            <person name="Redwan R.M."/>
            <person name="Saidin A."/>
            <person name="Kumar S.V."/>
        </authorList>
    </citation>
    <scope>NUCLEOTIDE SEQUENCE [LARGE SCALE GENOMIC DNA]</scope>
    <source>
        <strain evidence="3">cv. MD2</strain>
        <tissue evidence="2">Leaf</tissue>
    </source>
</reference>
<name>A0A199VF22_ANACO</name>
<sequence>MEDDPREHVDASPVASSRSPDHRGDASFSGAGDEVVGSPPGSVAEDDGLFEPVSLRDLDRPAAAPATPGDSLRSSASDDPNRSSGTATTPTPRPRARRARRWSSTPPRSGDAAADRGIKPSSSSASFDSCRDRRRAYPMASLGRRLGDLHVSENQNGQRITDDP</sequence>
<dbReference type="EMBL" id="LSRQ01002021">
    <property type="protein sequence ID" value="OAY75717.1"/>
    <property type="molecule type" value="Genomic_DNA"/>
</dbReference>
<feature type="compositionally biased region" description="Polar residues" evidence="1">
    <location>
        <begin position="152"/>
        <end position="164"/>
    </location>
</feature>
<dbReference type="AlphaFoldDB" id="A0A199VF22"/>
<protein>
    <submittedName>
        <fullName evidence="2">Uncharacterized protein</fullName>
    </submittedName>
</protein>
<dbReference type="Proteomes" id="UP000092600">
    <property type="component" value="Unassembled WGS sequence"/>
</dbReference>
<feature type="compositionally biased region" description="Basic and acidic residues" evidence="1">
    <location>
        <begin position="1"/>
        <end position="10"/>
    </location>
</feature>
<evidence type="ECO:0000313" key="2">
    <source>
        <dbReference type="EMBL" id="OAY75717.1"/>
    </source>
</evidence>
<proteinExistence type="predicted"/>
<organism evidence="2 3">
    <name type="scientific">Ananas comosus</name>
    <name type="common">Pineapple</name>
    <name type="synonym">Ananas ananas</name>
    <dbReference type="NCBI Taxonomy" id="4615"/>
    <lineage>
        <taxon>Eukaryota</taxon>
        <taxon>Viridiplantae</taxon>
        <taxon>Streptophyta</taxon>
        <taxon>Embryophyta</taxon>
        <taxon>Tracheophyta</taxon>
        <taxon>Spermatophyta</taxon>
        <taxon>Magnoliopsida</taxon>
        <taxon>Liliopsida</taxon>
        <taxon>Poales</taxon>
        <taxon>Bromeliaceae</taxon>
        <taxon>Bromelioideae</taxon>
        <taxon>Ananas</taxon>
    </lineage>
</organism>